<feature type="transmembrane region" description="Helical" evidence="11">
    <location>
        <begin position="482"/>
        <end position="500"/>
    </location>
</feature>
<accession>A0ABR4FTJ8</accession>
<keyword evidence="7 11" id="KW-0256">Endoplasmic reticulum</keyword>
<gene>
    <name evidence="12" type="ORF">BJX66DRAFT_342001</name>
</gene>
<evidence type="ECO:0000256" key="5">
    <source>
        <dbReference type="ARBA" id="ARBA00022502"/>
    </source>
</evidence>
<dbReference type="EMBL" id="JBFTWV010000114">
    <property type="protein sequence ID" value="KAL2786586.1"/>
    <property type="molecule type" value="Genomic_DNA"/>
</dbReference>
<evidence type="ECO:0000256" key="1">
    <source>
        <dbReference type="ARBA" id="ARBA00004643"/>
    </source>
</evidence>
<protein>
    <recommendedName>
        <fullName evidence="4 11">Protein PBN1</fullName>
    </recommendedName>
</protein>
<evidence type="ECO:0000256" key="9">
    <source>
        <dbReference type="ARBA" id="ARBA00023136"/>
    </source>
</evidence>
<evidence type="ECO:0000256" key="6">
    <source>
        <dbReference type="ARBA" id="ARBA00022692"/>
    </source>
</evidence>
<keyword evidence="5 11" id="KW-0337">GPI-anchor biosynthesis</keyword>
<dbReference type="InterPro" id="IPR013233">
    <property type="entry name" value="PIG-X/PBN1"/>
</dbReference>
<proteinExistence type="inferred from homology"/>
<evidence type="ECO:0000256" key="8">
    <source>
        <dbReference type="ARBA" id="ARBA00022989"/>
    </source>
</evidence>
<organism evidence="12 13">
    <name type="scientific">Aspergillus keveii</name>
    <dbReference type="NCBI Taxonomy" id="714993"/>
    <lineage>
        <taxon>Eukaryota</taxon>
        <taxon>Fungi</taxon>
        <taxon>Dikarya</taxon>
        <taxon>Ascomycota</taxon>
        <taxon>Pezizomycotina</taxon>
        <taxon>Eurotiomycetes</taxon>
        <taxon>Eurotiomycetidae</taxon>
        <taxon>Eurotiales</taxon>
        <taxon>Aspergillaceae</taxon>
        <taxon>Aspergillus</taxon>
        <taxon>Aspergillus subgen. Nidulantes</taxon>
    </lineage>
</organism>
<comment type="caution">
    <text evidence="12">The sequence shown here is derived from an EMBL/GenBank/DDBJ whole genome shotgun (WGS) entry which is preliminary data.</text>
</comment>
<keyword evidence="9 11" id="KW-0472">Membrane</keyword>
<comment type="subcellular location">
    <subcellularLocation>
        <location evidence="11">Endoplasmic reticulum membrane</location>
        <topology evidence="11">Single-pass membrane protein</topology>
    </subcellularLocation>
    <subcellularLocation>
        <location evidence="1">Endoplasmic reticulum membrane</location>
        <topology evidence="1">Single-pass type III membrane protein</topology>
    </subcellularLocation>
</comment>
<keyword evidence="10" id="KW-0325">Glycoprotein</keyword>
<evidence type="ECO:0000256" key="11">
    <source>
        <dbReference type="RuleBase" id="RU366056"/>
    </source>
</evidence>
<comment type="pathway">
    <text evidence="2 11">Glycolipid biosynthesis; glycosylphosphatidylinositol-anchor biosynthesis.</text>
</comment>
<evidence type="ECO:0000256" key="7">
    <source>
        <dbReference type="ARBA" id="ARBA00022824"/>
    </source>
</evidence>
<evidence type="ECO:0000313" key="12">
    <source>
        <dbReference type="EMBL" id="KAL2786586.1"/>
    </source>
</evidence>
<comment type="function">
    <text evidence="11">Required for proper folding and/or the stability of a subset of proteins in the endoplasmic reticulum. Component of glycosylphosphatidylinositol-mannosyltransferase 1 which transfers the first of the 4 mannoses in the GPI-anchor precursors during GPI-anchor biosynthesis. Probably acts by stabilizing the mannosyltransferase GPI14.</text>
</comment>
<evidence type="ECO:0000256" key="4">
    <source>
        <dbReference type="ARBA" id="ARBA00020410"/>
    </source>
</evidence>
<evidence type="ECO:0000313" key="13">
    <source>
        <dbReference type="Proteomes" id="UP001610563"/>
    </source>
</evidence>
<dbReference type="InterPro" id="IPR042322">
    <property type="entry name" value="Pbn1"/>
</dbReference>
<dbReference type="Pfam" id="PF08320">
    <property type="entry name" value="PIG-X"/>
    <property type="match status" value="1"/>
</dbReference>
<keyword evidence="8 11" id="KW-1133">Transmembrane helix</keyword>
<evidence type="ECO:0000256" key="10">
    <source>
        <dbReference type="ARBA" id="ARBA00023180"/>
    </source>
</evidence>
<comment type="similarity">
    <text evidence="3 11">Belongs to the PIGX family.</text>
</comment>
<dbReference type="Proteomes" id="UP001610563">
    <property type="component" value="Unassembled WGS sequence"/>
</dbReference>
<dbReference type="PANTHER" id="PTHR28533">
    <property type="entry name" value="PROTEIN PBN1"/>
    <property type="match status" value="1"/>
</dbReference>
<keyword evidence="13" id="KW-1185">Reference proteome</keyword>
<dbReference type="PANTHER" id="PTHR28533:SF1">
    <property type="entry name" value="PROTEIN PBN1"/>
    <property type="match status" value="1"/>
</dbReference>
<name>A0ABR4FTJ8_9EURO</name>
<evidence type="ECO:0000256" key="3">
    <source>
        <dbReference type="ARBA" id="ARBA00010345"/>
    </source>
</evidence>
<evidence type="ECO:0000256" key="2">
    <source>
        <dbReference type="ARBA" id="ARBA00004687"/>
    </source>
</evidence>
<dbReference type="SMART" id="SM00780">
    <property type="entry name" value="PIG-X"/>
    <property type="match status" value="1"/>
</dbReference>
<keyword evidence="6 11" id="KW-0812">Transmembrane</keyword>
<reference evidence="12 13" key="1">
    <citation type="submission" date="2024-07" db="EMBL/GenBank/DDBJ databases">
        <title>Section-level genome sequencing and comparative genomics of Aspergillus sections Usti and Cavernicolus.</title>
        <authorList>
            <consortium name="Lawrence Berkeley National Laboratory"/>
            <person name="Nybo J.L."/>
            <person name="Vesth T.C."/>
            <person name="Theobald S."/>
            <person name="Frisvad J.C."/>
            <person name="Larsen T.O."/>
            <person name="Kjaerboelling I."/>
            <person name="Rothschild-Mancinelli K."/>
            <person name="Lyhne E.K."/>
            <person name="Kogle M.E."/>
            <person name="Barry K."/>
            <person name="Clum A."/>
            <person name="Na H."/>
            <person name="Ledsgaard L."/>
            <person name="Lin J."/>
            <person name="Lipzen A."/>
            <person name="Kuo A."/>
            <person name="Riley R."/>
            <person name="Mondo S."/>
            <person name="Labutti K."/>
            <person name="Haridas S."/>
            <person name="Pangalinan J."/>
            <person name="Salamov A.A."/>
            <person name="Simmons B.A."/>
            <person name="Magnuson J.K."/>
            <person name="Chen J."/>
            <person name="Drula E."/>
            <person name="Henrissat B."/>
            <person name="Wiebenga A."/>
            <person name="Lubbers R.J."/>
            <person name="Gomes A.C."/>
            <person name="Makela M.R."/>
            <person name="Stajich J."/>
            <person name="Grigoriev I.V."/>
            <person name="Mortensen U.H."/>
            <person name="De Vries R.P."/>
            <person name="Baker S.E."/>
            <person name="Andersen M.R."/>
        </authorList>
    </citation>
    <scope>NUCLEOTIDE SEQUENCE [LARGE SCALE GENOMIC DNA]</scope>
    <source>
        <strain evidence="12 13">CBS 209.92</strain>
    </source>
</reference>
<sequence>MRRRITYIQPPHAPFHPSQTTLTPDTLTITNLDAAREERITLGFDELSGELWQVLKQCHQVHVRWARREQYQAVSPFSSRVSPGLHVFYSPVPSSGSSGLDSEALCTLLKKVFDSGLGCESPEKSFITPPILSARFASTAAYQFYELLPSLENLVTYTQQKHCGRDDKECYRRAELISSADSIDINYDSISHSLTMSGYWSKAPGGADGWTEVIQKYDGAKGQVEVGLLGAEPANEPEDIKMGGLLAVVGEDTELKPTLFSFPSRHHPHPEGAGYSVSFSPPTGLHPTMTISMPRETLKEPPGRPDAACALHAYLTLPSSVFGDKYQLSTSDELFVKSHNLAALRAVAGDTDLEAPDWFVSHWGSSWLLELATPSESDKSNEDWNVTIPLHLRYLHPSESGYRTTPVPWPVVFWACTAEDGTKMGMNPFDRVNLGWEGLFGPKSMFYQLQPSPANEDVVLVEELDVPVLTLRERDGFFQSRAIELGTVAVITLGFLWVLWKLGLVARSSGIRPQRREADKHAKAE</sequence>